<dbReference type="Pfam" id="PF00849">
    <property type="entry name" value="PseudoU_synth_2"/>
    <property type="match status" value="1"/>
</dbReference>
<evidence type="ECO:0000256" key="2">
    <source>
        <dbReference type="ARBA" id="ARBA00023235"/>
    </source>
</evidence>
<dbReference type="PANTHER" id="PTHR21600:SF44">
    <property type="entry name" value="RIBOSOMAL LARGE SUBUNIT PSEUDOURIDINE SYNTHASE D"/>
    <property type="match status" value="1"/>
</dbReference>
<name>A0A0G0T3H2_9BACT</name>
<dbReference type="GO" id="GO:0000455">
    <property type="term" value="P:enzyme-directed rRNA pseudouridine synthesis"/>
    <property type="evidence" value="ECO:0007669"/>
    <property type="project" value="TreeGrafter"/>
</dbReference>
<accession>A0A0G0T3H2</accession>
<dbReference type="CDD" id="cd02869">
    <property type="entry name" value="PseudoU_synth_RluA_like"/>
    <property type="match status" value="1"/>
</dbReference>
<dbReference type="SUPFAM" id="SSF55120">
    <property type="entry name" value="Pseudouridine synthase"/>
    <property type="match status" value="1"/>
</dbReference>
<evidence type="ECO:0000313" key="4">
    <source>
        <dbReference type="EMBL" id="KKR41640.1"/>
    </source>
</evidence>
<sequence length="256" mass="29481">MEFSHLIRKLYEDDYLLVVEKPAGLVVDPADTVKEETLADILIRDFKINLPRGGIVHRLDKDTSGILLVAKTQAALENLQFQFKDRKTKKEYLALVHGIVALAGVVEGNIGRNPGDREKFTVLAEGKEAVTEYEPVEQCTIDNEQLTKMFPDFNKIQMRKLERQKYGKLTLLRCKPKTGRTHQIRVHLKHIGHAIVSDEKYVGRKMFRLDKRWCPRMFLHAAKLGFEHPENGEWMEFESELPEDLKKTLDLLESGS</sequence>
<dbReference type="PANTHER" id="PTHR21600">
    <property type="entry name" value="MITOCHONDRIAL RNA PSEUDOURIDINE SYNTHASE"/>
    <property type="match status" value="1"/>
</dbReference>
<dbReference type="GO" id="GO:0140098">
    <property type="term" value="F:catalytic activity, acting on RNA"/>
    <property type="evidence" value="ECO:0007669"/>
    <property type="project" value="UniProtKB-ARBA"/>
</dbReference>
<gene>
    <name evidence="4" type="ORF">UT77_C0008G0012</name>
</gene>
<keyword evidence="2" id="KW-0413">Isomerase</keyword>
<feature type="domain" description="Pseudouridine synthase RsuA/RluA-like" evidence="3">
    <location>
        <begin position="15"/>
        <end position="190"/>
    </location>
</feature>
<organism evidence="4 5">
    <name type="scientific">Candidatus Daviesbacteria bacterium GW2011_GWC2_40_12</name>
    <dbReference type="NCBI Taxonomy" id="1618431"/>
    <lineage>
        <taxon>Bacteria</taxon>
        <taxon>Candidatus Daviesiibacteriota</taxon>
    </lineage>
</organism>
<comment type="similarity">
    <text evidence="1">Belongs to the pseudouridine synthase RluA family.</text>
</comment>
<comment type="caution">
    <text evidence="4">The sequence shown here is derived from an EMBL/GenBank/DDBJ whole genome shotgun (WGS) entry which is preliminary data.</text>
</comment>
<dbReference type="AlphaFoldDB" id="A0A0G0T3H2"/>
<dbReference type="Proteomes" id="UP000034881">
    <property type="component" value="Unassembled WGS sequence"/>
</dbReference>
<dbReference type="EMBL" id="LBYB01000008">
    <property type="protein sequence ID" value="KKR41640.1"/>
    <property type="molecule type" value="Genomic_DNA"/>
</dbReference>
<dbReference type="PATRIC" id="fig|1618431.3.peg.961"/>
<dbReference type="GO" id="GO:0003723">
    <property type="term" value="F:RNA binding"/>
    <property type="evidence" value="ECO:0007669"/>
    <property type="project" value="InterPro"/>
</dbReference>
<evidence type="ECO:0000259" key="3">
    <source>
        <dbReference type="Pfam" id="PF00849"/>
    </source>
</evidence>
<proteinExistence type="inferred from homology"/>
<dbReference type="GO" id="GO:0009982">
    <property type="term" value="F:pseudouridine synthase activity"/>
    <property type="evidence" value="ECO:0007669"/>
    <property type="project" value="InterPro"/>
</dbReference>
<dbReference type="InterPro" id="IPR050188">
    <property type="entry name" value="RluA_PseudoU_synthase"/>
</dbReference>
<protein>
    <submittedName>
        <fullName evidence="4">Pseudouridine synthase</fullName>
    </submittedName>
</protein>
<dbReference type="InterPro" id="IPR020103">
    <property type="entry name" value="PsdUridine_synth_cat_dom_sf"/>
</dbReference>
<dbReference type="PROSITE" id="PS01129">
    <property type="entry name" value="PSI_RLU"/>
    <property type="match status" value="1"/>
</dbReference>
<evidence type="ECO:0000313" key="5">
    <source>
        <dbReference type="Proteomes" id="UP000034881"/>
    </source>
</evidence>
<dbReference type="Gene3D" id="3.30.2350.10">
    <property type="entry name" value="Pseudouridine synthase"/>
    <property type="match status" value="1"/>
</dbReference>
<dbReference type="InterPro" id="IPR006145">
    <property type="entry name" value="PsdUridine_synth_RsuA/RluA"/>
</dbReference>
<reference evidence="4 5" key="1">
    <citation type="journal article" date="2015" name="Nature">
        <title>rRNA introns, odd ribosomes, and small enigmatic genomes across a large radiation of phyla.</title>
        <authorList>
            <person name="Brown C.T."/>
            <person name="Hug L.A."/>
            <person name="Thomas B.C."/>
            <person name="Sharon I."/>
            <person name="Castelle C.J."/>
            <person name="Singh A."/>
            <person name="Wilkins M.J."/>
            <person name="Williams K.H."/>
            <person name="Banfield J.F."/>
        </authorList>
    </citation>
    <scope>NUCLEOTIDE SEQUENCE [LARGE SCALE GENOMIC DNA]</scope>
</reference>
<dbReference type="InterPro" id="IPR006224">
    <property type="entry name" value="PsdUridine_synth_RluA-like_CS"/>
</dbReference>
<evidence type="ECO:0000256" key="1">
    <source>
        <dbReference type="ARBA" id="ARBA00010876"/>
    </source>
</evidence>